<protein>
    <recommendedName>
        <fullName evidence="4">AraC family transcriptional regulator</fullName>
    </recommendedName>
</protein>
<name>A0ABR4WHF5_9GAMM</name>
<reference evidence="2 3" key="1">
    <citation type="submission" date="2012-09" db="EMBL/GenBank/DDBJ databases">
        <title>Genome Sequence of alkane-degrading Bacterium Alcanivorax jadensis T9.</title>
        <authorList>
            <person name="Lai Q."/>
            <person name="Shao Z."/>
        </authorList>
    </citation>
    <scope>NUCLEOTIDE SEQUENCE [LARGE SCALE GENOMIC DNA]</scope>
    <source>
        <strain evidence="2 3">T9</strain>
    </source>
</reference>
<evidence type="ECO:0000313" key="3">
    <source>
        <dbReference type="Proteomes" id="UP000029443"/>
    </source>
</evidence>
<evidence type="ECO:0000256" key="1">
    <source>
        <dbReference type="SAM" id="SignalP"/>
    </source>
</evidence>
<sequence>MKALLPLCGAFLVGLCTVASGADDDGLSEQIRQLKSEALDLNRDLTLLEQELLYASPQTSIFVSVDVGTPIRLVDVNLTIDGEHVGYHFYTDQEFEALTKGGIQRLYTGNLASGRHVMEATITGYDPLGKDYQKSTSYTFTKGAGKKMVEMQVVDDLNKQQHKFEFREWNQQ</sequence>
<gene>
    <name evidence="2" type="ORF">T9A_00376</name>
</gene>
<feature type="signal peptide" evidence="1">
    <location>
        <begin position="1"/>
        <end position="21"/>
    </location>
</feature>
<accession>A0ABR4WHF5</accession>
<keyword evidence="1" id="KW-0732">Signal</keyword>
<dbReference type="RefSeq" id="WP_035244603.1">
    <property type="nucleotide sequence ID" value="NZ_ARXU01000001.1"/>
</dbReference>
<dbReference type="Proteomes" id="UP000029443">
    <property type="component" value="Unassembled WGS sequence"/>
</dbReference>
<evidence type="ECO:0000313" key="2">
    <source>
        <dbReference type="EMBL" id="KGD63056.1"/>
    </source>
</evidence>
<dbReference type="EMBL" id="ARXU01000001">
    <property type="protein sequence ID" value="KGD63056.1"/>
    <property type="molecule type" value="Genomic_DNA"/>
</dbReference>
<organism evidence="2 3">
    <name type="scientific">Alcanivorax jadensis T9</name>
    <dbReference type="NCBI Taxonomy" id="1177181"/>
    <lineage>
        <taxon>Bacteria</taxon>
        <taxon>Pseudomonadati</taxon>
        <taxon>Pseudomonadota</taxon>
        <taxon>Gammaproteobacteria</taxon>
        <taxon>Oceanospirillales</taxon>
        <taxon>Alcanivoracaceae</taxon>
        <taxon>Alcanivorax</taxon>
    </lineage>
</organism>
<feature type="chain" id="PRO_5045478132" description="AraC family transcriptional regulator" evidence="1">
    <location>
        <begin position="22"/>
        <end position="172"/>
    </location>
</feature>
<proteinExistence type="predicted"/>
<keyword evidence="3" id="KW-1185">Reference proteome</keyword>
<comment type="caution">
    <text evidence="2">The sequence shown here is derived from an EMBL/GenBank/DDBJ whole genome shotgun (WGS) entry which is preliminary data.</text>
</comment>
<evidence type="ECO:0008006" key="4">
    <source>
        <dbReference type="Google" id="ProtNLM"/>
    </source>
</evidence>